<dbReference type="Proteomes" id="UP000245263">
    <property type="component" value="Chromosome 1"/>
</dbReference>
<gene>
    <name evidence="2" type="ORF">LPTSP3_g07610</name>
</gene>
<feature type="transmembrane region" description="Helical" evidence="1">
    <location>
        <begin position="102"/>
        <end position="122"/>
    </location>
</feature>
<organism evidence="2 3">
    <name type="scientific">Leptospira kobayashii</name>
    <dbReference type="NCBI Taxonomy" id="1917830"/>
    <lineage>
        <taxon>Bacteria</taxon>
        <taxon>Pseudomonadati</taxon>
        <taxon>Spirochaetota</taxon>
        <taxon>Spirochaetia</taxon>
        <taxon>Leptospirales</taxon>
        <taxon>Leptospiraceae</taxon>
        <taxon>Leptospira</taxon>
    </lineage>
</organism>
<dbReference type="RefSeq" id="WP_109020719.1">
    <property type="nucleotide sequence ID" value="NZ_AP025028.1"/>
</dbReference>
<keyword evidence="1" id="KW-1133">Transmembrane helix</keyword>
<dbReference type="EMBL" id="AP025028">
    <property type="protein sequence ID" value="BDA77831.1"/>
    <property type="molecule type" value="Genomic_DNA"/>
</dbReference>
<feature type="transmembrane region" description="Helical" evidence="1">
    <location>
        <begin position="42"/>
        <end position="65"/>
    </location>
</feature>
<evidence type="ECO:0000313" key="2">
    <source>
        <dbReference type="EMBL" id="BDA77831.1"/>
    </source>
</evidence>
<evidence type="ECO:0000256" key="1">
    <source>
        <dbReference type="SAM" id="Phobius"/>
    </source>
</evidence>
<sequence>MDKQLQYINRFFQALFRPTDYFQNSKENHSFIDFLKSNGFSIYALVLFCLTIVLAGTDIYSAYIVNDLSIRVDPENQKKILQQFGPPPAKPSLVWIVFQARLRFIIFWILFPAVWSVIRYLFLKLLNAKNKIGYYDLFSLTLAGFFPLLFISGLASVYNGFTPLSSFSLTTEGIYNRVIVIASVFALTWIWEALIFTKGISIVGKEEVGRGIMVWIFPSLLSYFFISLFFIFANLNS</sequence>
<feature type="transmembrane region" description="Helical" evidence="1">
    <location>
        <begin position="212"/>
        <end position="233"/>
    </location>
</feature>
<reference evidence="2 3" key="1">
    <citation type="submission" date="2021-08" db="EMBL/GenBank/DDBJ databases">
        <title>Complete genome sequence of Leptospira kobayashii strain E30.</title>
        <authorList>
            <person name="Nakao R."/>
            <person name="Nakamura S."/>
            <person name="Masuzawa T."/>
            <person name="Koizumi N."/>
        </authorList>
    </citation>
    <scope>NUCLEOTIDE SEQUENCE [LARGE SCALE GENOMIC DNA]</scope>
    <source>
        <strain evidence="2 3">E30</strain>
    </source>
</reference>
<feature type="transmembrane region" description="Helical" evidence="1">
    <location>
        <begin position="178"/>
        <end position="200"/>
    </location>
</feature>
<proteinExistence type="predicted"/>
<keyword evidence="3" id="KW-1185">Reference proteome</keyword>
<keyword evidence="1" id="KW-0812">Transmembrane</keyword>
<feature type="transmembrane region" description="Helical" evidence="1">
    <location>
        <begin position="134"/>
        <end position="158"/>
    </location>
</feature>
<evidence type="ECO:0008006" key="4">
    <source>
        <dbReference type="Google" id="ProtNLM"/>
    </source>
</evidence>
<protein>
    <recommendedName>
        <fullName evidence="4">Yip1 domain protein</fullName>
    </recommendedName>
</protein>
<keyword evidence="1" id="KW-0472">Membrane</keyword>
<accession>A0ABM7UGS0</accession>
<evidence type="ECO:0000313" key="3">
    <source>
        <dbReference type="Proteomes" id="UP000245263"/>
    </source>
</evidence>
<name>A0ABM7UGS0_9LEPT</name>